<dbReference type="Proteomes" id="UP001175227">
    <property type="component" value="Unassembled WGS sequence"/>
</dbReference>
<protein>
    <submittedName>
        <fullName evidence="1">Uncharacterized protein</fullName>
    </submittedName>
</protein>
<dbReference type="AlphaFoldDB" id="A0AA39NS03"/>
<name>A0AA39NS03_9AGAR</name>
<evidence type="ECO:0000313" key="1">
    <source>
        <dbReference type="EMBL" id="KAK0470782.1"/>
    </source>
</evidence>
<accession>A0AA39NS03</accession>
<evidence type="ECO:0000313" key="2">
    <source>
        <dbReference type="Proteomes" id="UP001175227"/>
    </source>
</evidence>
<organism evidence="1 2">
    <name type="scientific">Armillaria novae-zelandiae</name>
    <dbReference type="NCBI Taxonomy" id="153914"/>
    <lineage>
        <taxon>Eukaryota</taxon>
        <taxon>Fungi</taxon>
        <taxon>Dikarya</taxon>
        <taxon>Basidiomycota</taxon>
        <taxon>Agaricomycotina</taxon>
        <taxon>Agaricomycetes</taxon>
        <taxon>Agaricomycetidae</taxon>
        <taxon>Agaricales</taxon>
        <taxon>Marasmiineae</taxon>
        <taxon>Physalacriaceae</taxon>
        <taxon>Armillaria</taxon>
    </lineage>
</organism>
<keyword evidence="2" id="KW-1185">Reference proteome</keyword>
<dbReference type="EMBL" id="JAUEPR010000059">
    <property type="protein sequence ID" value="KAK0470782.1"/>
    <property type="molecule type" value="Genomic_DNA"/>
</dbReference>
<sequence>MSCLIMRRHPPQNAVMNPSRVWGLVAAHWRYLSYVQDPHWAVPGRLRWGGTCATSNRPSEHGSELLRLLFRDGFLARRFGTTGKFKRLDSTRARDIGLAYSIEHGCLFNRNEYHIGLMIFNVDVNGLYSKRAALRFWTKIPFISGLHRVYCLPKCLGCFEVRIAGSFRLRGTGAPRRSTKQAPVDHRVWHRCRVHSIWAFESGF</sequence>
<reference evidence="1" key="1">
    <citation type="submission" date="2023-06" db="EMBL/GenBank/DDBJ databases">
        <authorList>
            <consortium name="Lawrence Berkeley National Laboratory"/>
            <person name="Ahrendt S."/>
            <person name="Sahu N."/>
            <person name="Indic B."/>
            <person name="Wong-Bajracharya J."/>
            <person name="Merenyi Z."/>
            <person name="Ke H.-M."/>
            <person name="Monk M."/>
            <person name="Kocsube S."/>
            <person name="Drula E."/>
            <person name="Lipzen A."/>
            <person name="Balint B."/>
            <person name="Henrissat B."/>
            <person name="Andreopoulos B."/>
            <person name="Martin F.M."/>
            <person name="Harder C.B."/>
            <person name="Rigling D."/>
            <person name="Ford K.L."/>
            <person name="Foster G.D."/>
            <person name="Pangilinan J."/>
            <person name="Papanicolaou A."/>
            <person name="Barry K."/>
            <person name="LaButti K."/>
            <person name="Viragh M."/>
            <person name="Koriabine M."/>
            <person name="Yan M."/>
            <person name="Riley R."/>
            <person name="Champramary S."/>
            <person name="Plett K.L."/>
            <person name="Tsai I.J."/>
            <person name="Slot J."/>
            <person name="Sipos G."/>
            <person name="Plett J."/>
            <person name="Nagy L.G."/>
            <person name="Grigoriev I.V."/>
        </authorList>
    </citation>
    <scope>NUCLEOTIDE SEQUENCE</scope>
    <source>
        <strain evidence="1">ICMP 16352</strain>
    </source>
</reference>
<gene>
    <name evidence="1" type="ORF">IW261DRAFT_929833</name>
</gene>
<comment type="caution">
    <text evidence="1">The sequence shown here is derived from an EMBL/GenBank/DDBJ whole genome shotgun (WGS) entry which is preliminary data.</text>
</comment>
<proteinExistence type="predicted"/>